<evidence type="ECO:0000313" key="1">
    <source>
        <dbReference type="Proteomes" id="UP000887579"/>
    </source>
</evidence>
<protein>
    <submittedName>
        <fullName evidence="2">COMM domain-containing protein</fullName>
    </submittedName>
</protein>
<sequence length="194" mass="22298">MSKISLPSGSTHSLQIISKLPQNYLIELSKKILDALPNIRINELLPDSFIQKISKECQITKAELNLAITTLVTLWKQATFNAIKADTFKTELLQLSLAEEKVECLSKVWKDSSEKTLNRLRDISHSSIPELQNVNWSILLERATCYEPKKREVQALLQLETDDGKKYTKLNFEELQKLHYTLQTVQKKLDTITK</sequence>
<evidence type="ECO:0000313" key="2">
    <source>
        <dbReference type="WBParaSite" id="ES5_v2.g16405.t1"/>
    </source>
</evidence>
<accession>A0AC34FGS2</accession>
<dbReference type="WBParaSite" id="ES5_v2.g16405.t1">
    <property type="protein sequence ID" value="ES5_v2.g16405.t1"/>
    <property type="gene ID" value="ES5_v2.g16405"/>
</dbReference>
<proteinExistence type="predicted"/>
<name>A0AC34FGS2_9BILA</name>
<dbReference type="Proteomes" id="UP000887579">
    <property type="component" value="Unplaced"/>
</dbReference>
<reference evidence="2" key="1">
    <citation type="submission" date="2022-11" db="UniProtKB">
        <authorList>
            <consortium name="WormBaseParasite"/>
        </authorList>
    </citation>
    <scope>IDENTIFICATION</scope>
</reference>
<organism evidence="1 2">
    <name type="scientific">Panagrolaimus sp. ES5</name>
    <dbReference type="NCBI Taxonomy" id="591445"/>
    <lineage>
        <taxon>Eukaryota</taxon>
        <taxon>Metazoa</taxon>
        <taxon>Ecdysozoa</taxon>
        <taxon>Nematoda</taxon>
        <taxon>Chromadorea</taxon>
        <taxon>Rhabditida</taxon>
        <taxon>Tylenchina</taxon>
        <taxon>Panagrolaimomorpha</taxon>
        <taxon>Panagrolaimoidea</taxon>
        <taxon>Panagrolaimidae</taxon>
        <taxon>Panagrolaimus</taxon>
    </lineage>
</organism>